<evidence type="ECO:0000313" key="2">
    <source>
        <dbReference type="Proteomes" id="UP000275846"/>
    </source>
</evidence>
<dbReference type="Proteomes" id="UP000275846">
    <property type="component" value="Unassembled WGS sequence"/>
</dbReference>
<dbReference type="WBParaSite" id="SSLN_0001827201-mRNA-1">
    <property type="protein sequence ID" value="SSLN_0001827201-mRNA-1"/>
    <property type="gene ID" value="SSLN_0001827201"/>
</dbReference>
<accession>A0A183TMA6</accession>
<evidence type="ECO:0000313" key="1">
    <source>
        <dbReference type="EMBL" id="VDM03990.1"/>
    </source>
</evidence>
<protein>
    <submittedName>
        <fullName evidence="3">C2H2-type domain-containing protein</fullName>
    </submittedName>
</protein>
<dbReference type="AlphaFoldDB" id="A0A183TMA6"/>
<keyword evidence="2" id="KW-1185">Reference proteome</keyword>
<organism evidence="3">
    <name type="scientific">Schistocephalus solidus</name>
    <name type="common">Tapeworm</name>
    <dbReference type="NCBI Taxonomy" id="70667"/>
    <lineage>
        <taxon>Eukaryota</taxon>
        <taxon>Metazoa</taxon>
        <taxon>Spiralia</taxon>
        <taxon>Lophotrochozoa</taxon>
        <taxon>Platyhelminthes</taxon>
        <taxon>Cestoda</taxon>
        <taxon>Eucestoda</taxon>
        <taxon>Diphyllobothriidea</taxon>
        <taxon>Diphyllobothriidae</taxon>
        <taxon>Schistocephalus</taxon>
    </lineage>
</organism>
<name>A0A183TMA6_SCHSO</name>
<gene>
    <name evidence="1" type="ORF">SSLN_LOCUS17604</name>
</gene>
<reference evidence="3" key="1">
    <citation type="submission" date="2016-06" db="UniProtKB">
        <authorList>
            <consortium name="WormBaseParasite"/>
        </authorList>
    </citation>
    <scope>IDENTIFICATION</scope>
</reference>
<proteinExistence type="predicted"/>
<reference evidence="1 2" key="2">
    <citation type="submission" date="2018-11" db="EMBL/GenBank/DDBJ databases">
        <authorList>
            <consortium name="Pathogen Informatics"/>
        </authorList>
    </citation>
    <scope>NUCLEOTIDE SEQUENCE [LARGE SCALE GENOMIC DNA]</scope>
    <source>
        <strain evidence="1 2">NST_G2</strain>
    </source>
</reference>
<evidence type="ECO:0000313" key="3">
    <source>
        <dbReference type="WBParaSite" id="SSLN_0001827201-mRNA-1"/>
    </source>
</evidence>
<dbReference type="EMBL" id="UYSU01042786">
    <property type="protein sequence ID" value="VDM03990.1"/>
    <property type="molecule type" value="Genomic_DNA"/>
</dbReference>
<sequence length="318" mass="35254">MTVPTQPSSENFLCDHCTQGFFYVRDHSKYMKSTHPAAYFSERGRLAPSCSNWTAQADALLHGCASAVVQVSGPLALCSLARKDLLMGEEHLPEAAPRLDEHALSVLPRRWQLRISRRPTAALRPTASRTLSRAQYEEVQARLAENPKAGAHLLYDQLPQSLLHFLACGVQLKDWAIRSWPAWRTPGPTEDLLSIRLRMVVYSLPLLHLPAPIIGSPPLLGYFRGFTNEASTFGVAGKDLMETVNAGKVRHYSIAELQENLRSILGRPADFPVSHEPTFFSSLGTLHPRSEARLQLLGVSKLDLSDLCLVVMRGSLKV</sequence>